<keyword evidence="2" id="KW-1185">Reference proteome</keyword>
<sequence length="626" mass="68809">MPSAISRTAISIKPGVPHRRRWFAPLVSCLFGLVPPVLASPSSLGFIYIDANVGGSSGGHAALGIGPEVYHFENDQGYTRLVREAWDRFRFVYNDLENRNLHRVEVPLAPADLERVADRLGLLLLVQNRHVEQLAALERDTEWLAALREGRRFEMRGVGFFAPGLGARAALAGLRAALERRYGPDFVLRERERLVRALMDVAYRPSPPLLDAPAPDRYPLYPPSAARRWEDDCSRWLAWRVVLESWGLRAGALIDAAPGQPLSGAERAWLVAYRERLAEAIVADIGGGTPERGFPLLLALARYLAVAESLARDQLLLLDVLPPPGRAEMSTPVEGQAGPLGALLGRLRDGWPGLRRAVFALEEPDEQAYNQLEHQASQIAAIQRGLAERQPVRYARRVEPPSGWGGVDAPRPRWESGVLARAERAARARAGRFREQLEALYPYDLVRRNCVTELVRAVDSAFASEPQARAALGGYLAPGEDWGFVPFRWFDLVRQRFRAGPVAVLPSYRNRKLGQFAALGAGWPVFAAESTTLTSSFYRIKPGDGLFLLFTEDVFWARPLYGAVNLAYGLGGAALGLVAGPFDRGGLLREGLRGALFSLPELAFANIRKGSFEGVRDQAGPDGGNP</sequence>
<protein>
    <submittedName>
        <fullName evidence="1">Uncharacterized protein</fullName>
    </submittedName>
</protein>
<accession>A0A1Y6D241</accession>
<name>A0A1Y6D241_9GAMM</name>
<dbReference type="EMBL" id="FXAM01000001">
    <property type="protein sequence ID" value="SMF96697.1"/>
    <property type="molecule type" value="Genomic_DNA"/>
</dbReference>
<evidence type="ECO:0000313" key="2">
    <source>
        <dbReference type="Proteomes" id="UP000192923"/>
    </source>
</evidence>
<gene>
    <name evidence="1" type="ORF">SAMN02949497_4103</name>
</gene>
<dbReference type="AlphaFoldDB" id="A0A1Y6D241"/>
<evidence type="ECO:0000313" key="1">
    <source>
        <dbReference type="EMBL" id="SMF96697.1"/>
    </source>
</evidence>
<organism evidence="1 2">
    <name type="scientific">Methylomagnum ishizawai</name>
    <dbReference type="NCBI Taxonomy" id="1760988"/>
    <lineage>
        <taxon>Bacteria</taxon>
        <taxon>Pseudomonadati</taxon>
        <taxon>Pseudomonadota</taxon>
        <taxon>Gammaproteobacteria</taxon>
        <taxon>Methylococcales</taxon>
        <taxon>Methylococcaceae</taxon>
        <taxon>Methylomagnum</taxon>
    </lineage>
</organism>
<proteinExistence type="predicted"/>
<dbReference type="STRING" id="1760988.SAMN02949497_4103"/>
<dbReference type="Proteomes" id="UP000192923">
    <property type="component" value="Unassembled WGS sequence"/>
</dbReference>
<reference evidence="1 2" key="1">
    <citation type="submission" date="2016-12" db="EMBL/GenBank/DDBJ databases">
        <authorList>
            <person name="Song W.-J."/>
            <person name="Kurnit D.M."/>
        </authorList>
    </citation>
    <scope>NUCLEOTIDE SEQUENCE [LARGE SCALE GENOMIC DNA]</scope>
    <source>
        <strain evidence="1 2">175</strain>
    </source>
</reference>